<reference evidence="2 3" key="1">
    <citation type="submission" date="2018-03" db="EMBL/GenBank/DDBJ databases">
        <title>Bacillus urumqiensis sp. nov., a moderately haloalkaliphilic bacterium isolated from a salt lake.</title>
        <authorList>
            <person name="Zhao B."/>
            <person name="Liao Z."/>
        </authorList>
    </citation>
    <scope>NUCLEOTIDE SEQUENCE [LARGE SCALE GENOMIC DNA]</scope>
    <source>
        <strain evidence="2 3">BZ-SZ-XJ18</strain>
    </source>
</reference>
<keyword evidence="1" id="KW-0812">Transmembrane</keyword>
<evidence type="ECO:0000313" key="2">
    <source>
        <dbReference type="EMBL" id="PRO65876.1"/>
    </source>
</evidence>
<keyword evidence="1" id="KW-1133">Transmembrane helix</keyword>
<feature type="transmembrane region" description="Helical" evidence="1">
    <location>
        <begin position="127"/>
        <end position="147"/>
    </location>
</feature>
<sequence length="207" mass="23690">MYCTNCGFLLEATFRACPKCGTKRAAFDYPDENTAPEAPGAAFFNARENVSALQLFIGPKQGKYLTKWGYADNSAVPKIGWNWGAFFFSYYWLWYRKMYKTAFAFLGIWLGIYLISFGSVYHFDGFYFIAYLITFFLSGIFGDYLYFNSAARKVEQILLSDGEPALKEARLKKKGGVSSINVLAGLLLFFLLQLLLEWFIIFIHQPV</sequence>
<protein>
    <recommendedName>
        <fullName evidence="4">DUF2628 domain-containing protein</fullName>
    </recommendedName>
</protein>
<evidence type="ECO:0000256" key="1">
    <source>
        <dbReference type="SAM" id="Phobius"/>
    </source>
</evidence>
<proteinExistence type="predicted"/>
<dbReference type="InterPro" id="IPR024399">
    <property type="entry name" value="DUF2628"/>
</dbReference>
<organism evidence="2 3">
    <name type="scientific">Alkalicoccus urumqiensis</name>
    <name type="common">Bacillus urumqiensis</name>
    <dbReference type="NCBI Taxonomy" id="1548213"/>
    <lineage>
        <taxon>Bacteria</taxon>
        <taxon>Bacillati</taxon>
        <taxon>Bacillota</taxon>
        <taxon>Bacilli</taxon>
        <taxon>Bacillales</taxon>
        <taxon>Bacillaceae</taxon>
        <taxon>Alkalicoccus</taxon>
    </lineage>
</organism>
<dbReference type="AlphaFoldDB" id="A0A2P6MHX3"/>
<dbReference type="EMBL" id="PVNS01000006">
    <property type="protein sequence ID" value="PRO65876.1"/>
    <property type="molecule type" value="Genomic_DNA"/>
</dbReference>
<dbReference type="Proteomes" id="UP000243650">
    <property type="component" value="Unassembled WGS sequence"/>
</dbReference>
<dbReference type="RefSeq" id="WP_105958972.1">
    <property type="nucleotide sequence ID" value="NZ_PVNS01000006.1"/>
</dbReference>
<gene>
    <name evidence="2" type="ORF">C6I21_08245</name>
</gene>
<feature type="transmembrane region" description="Helical" evidence="1">
    <location>
        <begin position="180"/>
        <end position="203"/>
    </location>
</feature>
<comment type="caution">
    <text evidence="2">The sequence shown here is derived from an EMBL/GenBank/DDBJ whole genome shotgun (WGS) entry which is preliminary data.</text>
</comment>
<name>A0A2P6MHX3_ALKUR</name>
<dbReference type="Pfam" id="PF10947">
    <property type="entry name" value="DUF2628"/>
    <property type="match status" value="1"/>
</dbReference>
<evidence type="ECO:0008006" key="4">
    <source>
        <dbReference type="Google" id="ProtNLM"/>
    </source>
</evidence>
<feature type="transmembrane region" description="Helical" evidence="1">
    <location>
        <begin position="79"/>
        <end position="95"/>
    </location>
</feature>
<dbReference type="OrthoDB" id="6691119at2"/>
<keyword evidence="3" id="KW-1185">Reference proteome</keyword>
<keyword evidence="1" id="KW-0472">Membrane</keyword>
<accession>A0A2P6MHX3</accession>
<evidence type="ECO:0000313" key="3">
    <source>
        <dbReference type="Proteomes" id="UP000243650"/>
    </source>
</evidence>
<feature type="transmembrane region" description="Helical" evidence="1">
    <location>
        <begin position="102"/>
        <end position="121"/>
    </location>
</feature>